<dbReference type="InterPro" id="IPR019752">
    <property type="entry name" value="Pyrv/ketoisovalerate_OxRed_cat"/>
</dbReference>
<dbReference type="Proteomes" id="UP000449710">
    <property type="component" value="Unassembled WGS sequence"/>
</dbReference>
<dbReference type="Pfam" id="PF01558">
    <property type="entry name" value="POR"/>
    <property type="match status" value="1"/>
</dbReference>
<dbReference type="PANTHER" id="PTHR43854">
    <property type="entry name" value="INDOLEPYRUVATE OXIDOREDUCTASE SUBUNIT IORB"/>
    <property type="match status" value="1"/>
</dbReference>
<comment type="caution">
    <text evidence="3">The sequence shown here is derived from an EMBL/GenBank/DDBJ whole genome shotgun (WGS) entry which is preliminary data.</text>
</comment>
<dbReference type="Gene3D" id="3.40.920.10">
    <property type="entry name" value="Pyruvate-ferredoxin oxidoreductase, PFOR, domain III"/>
    <property type="match status" value="1"/>
</dbReference>
<dbReference type="InterPro" id="IPR052198">
    <property type="entry name" value="IorB_Oxidoreductase"/>
</dbReference>
<accession>A0AA43XLB1</accession>
<proteinExistence type="predicted"/>
<gene>
    <name evidence="3" type="ORF">ISALK_05575</name>
</gene>
<dbReference type="RefSeq" id="WP_160720006.1">
    <property type="nucleotide sequence ID" value="NZ_SUMG01000005.1"/>
</dbReference>
<dbReference type="PANTHER" id="PTHR43854:SF1">
    <property type="entry name" value="INDOLEPYRUVATE OXIDOREDUCTASE SUBUNIT IORB"/>
    <property type="match status" value="1"/>
</dbReference>
<dbReference type="SUPFAM" id="SSF53323">
    <property type="entry name" value="Pyruvate-ferredoxin oxidoreductase, PFOR, domain III"/>
    <property type="match status" value="1"/>
</dbReference>
<evidence type="ECO:0000259" key="2">
    <source>
        <dbReference type="Pfam" id="PF01558"/>
    </source>
</evidence>
<keyword evidence="4" id="KW-1185">Reference proteome</keyword>
<sequence length="194" mass="21509">METKNIMLGGVGGQGLVLTTDVICKAALKAGYDVKSNDVIGLAQRGGMVWGSVRIGKKVHSPNIPVGKTDILLGLEPLEGQRWEHLLNENTKVIVNTKEIYPTPSLLEKVAYPSEEISEFFQRYEHYLSDFSADAGKLGNRKAANTVLLGVMAQFLPIPVDIWKETLRENVPEKAIEVNMKAFDYGYENFKPKS</sequence>
<dbReference type="AlphaFoldDB" id="A0AA43XLB1"/>
<protein>
    <submittedName>
        <fullName evidence="3">Pyruvate ferredoxin oxidoreductase</fullName>
    </submittedName>
</protein>
<evidence type="ECO:0000313" key="3">
    <source>
        <dbReference type="EMBL" id="NBG87965.1"/>
    </source>
</evidence>
<dbReference type="GO" id="GO:0016903">
    <property type="term" value="F:oxidoreductase activity, acting on the aldehyde or oxo group of donors"/>
    <property type="evidence" value="ECO:0007669"/>
    <property type="project" value="InterPro"/>
</dbReference>
<evidence type="ECO:0000256" key="1">
    <source>
        <dbReference type="ARBA" id="ARBA00023002"/>
    </source>
</evidence>
<dbReference type="EMBL" id="SUMG01000005">
    <property type="protein sequence ID" value="NBG87965.1"/>
    <property type="molecule type" value="Genomic_DNA"/>
</dbReference>
<keyword evidence="1" id="KW-0560">Oxidoreductase</keyword>
<dbReference type="InterPro" id="IPR002869">
    <property type="entry name" value="Pyrv_flavodox_OxRed_cen"/>
</dbReference>
<reference evidence="3 4" key="1">
    <citation type="submission" date="2019-04" db="EMBL/GenBank/DDBJ databases">
        <title>Isachenkonia alkalipeptolytica gen. nov. sp. nov. a new anaerobic, alkiliphilic organothrophic bacterium capable to reduce synthesized ferrihydrite isolated from a soda lake.</title>
        <authorList>
            <person name="Toshchakov S.V."/>
            <person name="Zavarzina D.G."/>
            <person name="Zhilina T.N."/>
            <person name="Kostrikina N.A."/>
            <person name="Kublanov I.V."/>
        </authorList>
    </citation>
    <scope>NUCLEOTIDE SEQUENCE [LARGE SCALE GENOMIC DNA]</scope>
    <source>
        <strain evidence="3 4">Z-1701</strain>
    </source>
</reference>
<keyword evidence="3" id="KW-0670">Pyruvate</keyword>
<evidence type="ECO:0000313" key="4">
    <source>
        <dbReference type="Proteomes" id="UP000449710"/>
    </source>
</evidence>
<feature type="domain" description="Pyruvate/ketoisovalerate oxidoreductase catalytic" evidence="2">
    <location>
        <begin position="12"/>
        <end position="188"/>
    </location>
</feature>
<organism evidence="3 4">
    <name type="scientific">Isachenkonia alkalipeptolytica</name>
    <dbReference type="NCBI Taxonomy" id="2565777"/>
    <lineage>
        <taxon>Bacteria</taxon>
        <taxon>Bacillati</taxon>
        <taxon>Bacillota</taxon>
        <taxon>Clostridia</taxon>
        <taxon>Eubacteriales</taxon>
        <taxon>Clostridiaceae</taxon>
        <taxon>Isachenkonia</taxon>
    </lineage>
</organism>
<name>A0AA43XLB1_9CLOT</name>